<evidence type="ECO:0000256" key="1">
    <source>
        <dbReference type="SAM" id="SignalP"/>
    </source>
</evidence>
<comment type="caution">
    <text evidence="2">The sequence shown here is derived from an EMBL/GenBank/DDBJ whole genome shotgun (WGS) entry which is preliminary data.</text>
</comment>
<dbReference type="EMBL" id="JBHFQA010000017">
    <property type="protein sequence ID" value="KAL2084121.1"/>
    <property type="molecule type" value="Genomic_DNA"/>
</dbReference>
<dbReference type="CDD" id="cd20220">
    <property type="entry name" value="PFM_natterin-3-like"/>
    <property type="match status" value="1"/>
</dbReference>
<keyword evidence="3" id="KW-1185">Reference proteome</keyword>
<dbReference type="Gene3D" id="2.170.15.10">
    <property type="entry name" value="Proaerolysin, chain A, domain 3"/>
    <property type="match status" value="1"/>
</dbReference>
<dbReference type="Proteomes" id="UP001591681">
    <property type="component" value="Unassembled WGS sequence"/>
</dbReference>
<reference evidence="2 3" key="1">
    <citation type="submission" date="2024-09" db="EMBL/GenBank/DDBJ databases">
        <title>A chromosome-level genome assembly of Gray's grenadier anchovy, Coilia grayii.</title>
        <authorList>
            <person name="Fu Z."/>
        </authorList>
    </citation>
    <scope>NUCLEOTIDE SEQUENCE [LARGE SCALE GENOMIC DNA]</scope>
    <source>
        <strain evidence="2">G4</strain>
        <tissue evidence="2">Muscle</tissue>
    </source>
</reference>
<protein>
    <recommendedName>
        <fullName evidence="4">Natterin-3-like</fullName>
    </recommendedName>
</protein>
<name>A0ABD1JBJ7_9TELE</name>
<dbReference type="AlphaFoldDB" id="A0ABD1JBJ7"/>
<dbReference type="SUPFAM" id="SSF56973">
    <property type="entry name" value="Aerolisin/ETX pore-forming domain"/>
    <property type="match status" value="1"/>
</dbReference>
<organism evidence="2 3">
    <name type="scientific">Coilia grayii</name>
    <name type="common">Gray's grenadier anchovy</name>
    <dbReference type="NCBI Taxonomy" id="363190"/>
    <lineage>
        <taxon>Eukaryota</taxon>
        <taxon>Metazoa</taxon>
        <taxon>Chordata</taxon>
        <taxon>Craniata</taxon>
        <taxon>Vertebrata</taxon>
        <taxon>Euteleostomi</taxon>
        <taxon>Actinopterygii</taxon>
        <taxon>Neopterygii</taxon>
        <taxon>Teleostei</taxon>
        <taxon>Clupei</taxon>
        <taxon>Clupeiformes</taxon>
        <taxon>Clupeoidei</taxon>
        <taxon>Engraulidae</taxon>
        <taxon>Coilinae</taxon>
        <taxon>Coilia</taxon>
    </lineage>
</organism>
<feature type="signal peptide" evidence="1">
    <location>
        <begin position="1"/>
        <end position="31"/>
    </location>
</feature>
<evidence type="ECO:0000313" key="3">
    <source>
        <dbReference type="Proteomes" id="UP001591681"/>
    </source>
</evidence>
<gene>
    <name evidence="2" type="ORF">ACEWY4_019639</name>
</gene>
<dbReference type="PANTHER" id="PTHR39244">
    <property type="entry name" value="NATTERIN-4"/>
    <property type="match status" value="1"/>
</dbReference>
<feature type="chain" id="PRO_5044887978" description="Natterin-3-like" evidence="1">
    <location>
        <begin position="32"/>
        <end position="385"/>
    </location>
</feature>
<dbReference type="InterPro" id="IPR053237">
    <property type="entry name" value="Natterin_C"/>
</dbReference>
<evidence type="ECO:0008006" key="4">
    <source>
        <dbReference type="Google" id="ProtNLM"/>
    </source>
</evidence>
<dbReference type="PANTHER" id="PTHR39244:SF5">
    <property type="entry name" value="NATTERIN-3-LIKE"/>
    <property type="match status" value="1"/>
</dbReference>
<evidence type="ECO:0000313" key="2">
    <source>
        <dbReference type="EMBL" id="KAL2084121.1"/>
    </source>
</evidence>
<accession>A0ABD1JBJ7</accession>
<sequence length="385" mass="43227">MRSQRYNLMKGTETCMMSLFLLIWGCLVAEAGTLPTSTSLDARAQEEPLPGKSRTDDTSYLKWVPIKDKQVPDNAVSIFNTYTSRKDFVCRAKDYCTFGFLNEGRGLLCFFPFRGYELQTDHFDVLVNIDNFELLEWKPGPAVSDPGISFCEENYVGNNTYGLGDVFKGYFYLPWEGKEIWYSSYDVLSINRDIFDVHFSNVTYNVDKVNRTRHAPYTIKTSRVENHDDQEVVETVHMEVTTVKANSWQSSFSSSLSQATTISAGIPDIASASITIGAVVSLTLTDGHLESESITQAQDVQVRVPPGHYCVVRMEGRKVEAAIPFRGGVTKIYKDGKKLSTTVTGTYSGSLTGEINSEVEHCEPIPTPQPTFEQMRGFVSMWLSW</sequence>
<proteinExistence type="predicted"/>
<keyword evidence="1" id="KW-0732">Signal</keyword>